<name>A0ABY4WGE6_9BACL</name>
<dbReference type="Proteomes" id="UP001056500">
    <property type="component" value="Chromosome"/>
</dbReference>
<dbReference type="SUPFAM" id="SSF88659">
    <property type="entry name" value="Sigma3 and sigma4 domains of RNA polymerase sigma factors"/>
    <property type="match status" value="1"/>
</dbReference>
<evidence type="ECO:0000313" key="2">
    <source>
        <dbReference type="EMBL" id="USG65102.1"/>
    </source>
</evidence>
<accession>A0ABY4WGE6</accession>
<gene>
    <name evidence="2" type="ORF">NDK47_23755</name>
</gene>
<dbReference type="InterPro" id="IPR013249">
    <property type="entry name" value="RNA_pol_sigma70_r4_t2"/>
</dbReference>
<sequence>MRDEILKEKCRKILKRIAWRLQYAVKKKGHRETYLVDEIHGDDITSCTISQLYVEEVLLQIPEKARFIIYSIVIDGMTEEEVAQKLNVTRQGVNKCKNKYLRVLAEKILPFI</sequence>
<organism evidence="2 3">
    <name type="scientific">Brevibacillus ruminantium</name>
    <dbReference type="NCBI Taxonomy" id="2950604"/>
    <lineage>
        <taxon>Bacteria</taxon>
        <taxon>Bacillati</taxon>
        <taxon>Bacillota</taxon>
        <taxon>Bacilli</taxon>
        <taxon>Bacillales</taxon>
        <taxon>Paenibacillaceae</taxon>
        <taxon>Brevibacillus</taxon>
    </lineage>
</organism>
<feature type="domain" description="RNA polymerase sigma factor 70 region 4 type 2" evidence="1">
    <location>
        <begin position="53"/>
        <end position="94"/>
    </location>
</feature>
<dbReference type="EMBL" id="CP098755">
    <property type="protein sequence ID" value="USG65102.1"/>
    <property type="molecule type" value="Genomic_DNA"/>
</dbReference>
<reference evidence="2" key="1">
    <citation type="submission" date="2022-06" db="EMBL/GenBank/DDBJ databases">
        <title>Genome sequencing of Brevibacillus sp. BB3-R1.</title>
        <authorList>
            <person name="Heo J."/>
            <person name="Lee D."/>
            <person name="Won M."/>
            <person name="Han B.-H."/>
            <person name="Hong S.-B."/>
            <person name="Kwon S.-W."/>
        </authorList>
    </citation>
    <scope>NUCLEOTIDE SEQUENCE</scope>
    <source>
        <strain evidence="2">BB3-R1</strain>
    </source>
</reference>
<dbReference type="Pfam" id="PF08281">
    <property type="entry name" value="Sigma70_r4_2"/>
    <property type="match status" value="1"/>
</dbReference>
<dbReference type="InterPro" id="IPR013324">
    <property type="entry name" value="RNA_pol_sigma_r3/r4-like"/>
</dbReference>
<protein>
    <submittedName>
        <fullName evidence="2">Sigma-70 family RNA polymerase sigma factor</fullName>
    </submittedName>
</protein>
<dbReference type="RefSeq" id="WP_251872209.1">
    <property type="nucleotide sequence ID" value="NZ_CP098755.1"/>
</dbReference>
<keyword evidence="3" id="KW-1185">Reference proteome</keyword>
<dbReference type="Gene3D" id="1.20.140.160">
    <property type="match status" value="1"/>
</dbReference>
<evidence type="ECO:0000259" key="1">
    <source>
        <dbReference type="Pfam" id="PF08281"/>
    </source>
</evidence>
<evidence type="ECO:0000313" key="3">
    <source>
        <dbReference type="Proteomes" id="UP001056500"/>
    </source>
</evidence>
<proteinExistence type="predicted"/>